<proteinExistence type="predicted"/>
<evidence type="ECO:0008006" key="2">
    <source>
        <dbReference type="Google" id="ProtNLM"/>
    </source>
</evidence>
<accession>A0A383A898</accession>
<gene>
    <name evidence="1" type="ORF">METZ01_LOCUS456836</name>
</gene>
<dbReference type="InterPro" id="IPR036052">
    <property type="entry name" value="TrpB-like_PALP_sf"/>
</dbReference>
<dbReference type="SUPFAM" id="SSF53686">
    <property type="entry name" value="Tryptophan synthase beta subunit-like PLP-dependent enzymes"/>
    <property type="match status" value="1"/>
</dbReference>
<name>A0A383A898_9ZZZZ</name>
<evidence type="ECO:0000313" key="1">
    <source>
        <dbReference type="EMBL" id="SVE03982.1"/>
    </source>
</evidence>
<protein>
    <recommendedName>
        <fullName evidence="2">Tryptophan synthase beta chain-like PALP domain-containing protein</fullName>
    </recommendedName>
</protein>
<reference evidence="1" key="1">
    <citation type="submission" date="2018-05" db="EMBL/GenBank/DDBJ databases">
        <authorList>
            <person name="Lanie J.A."/>
            <person name="Ng W.-L."/>
            <person name="Kazmierczak K.M."/>
            <person name="Andrzejewski T.M."/>
            <person name="Davidsen T.M."/>
            <person name="Wayne K.J."/>
            <person name="Tettelin H."/>
            <person name="Glass J.I."/>
            <person name="Rusch D."/>
            <person name="Podicherti R."/>
            <person name="Tsui H.-C.T."/>
            <person name="Winkler M.E."/>
        </authorList>
    </citation>
    <scope>NUCLEOTIDE SEQUENCE</scope>
</reference>
<dbReference type="AlphaFoldDB" id="A0A383A898"/>
<dbReference type="Gene3D" id="3.40.50.1100">
    <property type="match status" value="1"/>
</dbReference>
<sequence>MVDLTDIRAAAGRLEPVIVRTPLISSAVLDEIAGGKILLKAENL</sequence>
<dbReference type="EMBL" id="UINC01190030">
    <property type="protein sequence ID" value="SVE03982.1"/>
    <property type="molecule type" value="Genomic_DNA"/>
</dbReference>
<feature type="non-terminal residue" evidence="1">
    <location>
        <position position="44"/>
    </location>
</feature>
<organism evidence="1">
    <name type="scientific">marine metagenome</name>
    <dbReference type="NCBI Taxonomy" id="408172"/>
    <lineage>
        <taxon>unclassified sequences</taxon>
        <taxon>metagenomes</taxon>
        <taxon>ecological metagenomes</taxon>
    </lineage>
</organism>